<dbReference type="Proteomes" id="UP001163828">
    <property type="component" value="Unassembled WGS sequence"/>
</dbReference>
<protein>
    <recommendedName>
        <fullName evidence="5">Protein kinase domain-containing protein</fullName>
    </recommendedName>
</protein>
<name>A0ABQ8Q1U1_9AGAR</name>
<reference evidence="3" key="1">
    <citation type="submission" date="2022-08" db="EMBL/GenBank/DDBJ databases">
        <authorList>
            <consortium name="DOE Joint Genome Institute"/>
            <person name="Min B."/>
            <person name="Riley R."/>
            <person name="Sierra-Patev S."/>
            <person name="Naranjo-Ortiz M."/>
            <person name="Looney B."/>
            <person name="Konkel Z."/>
            <person name="Slot J.C."/>
            <person name="Sakamoto Y."/>
            <person name="Steenwyk J.L."/>
            <person name="Rokas A."/>
            <person name="Carro J."/>
            <person name="Camarero S."/>
            <person name="Ferreira P."/>
            <person name="Molpeceres G."/>
            <person name="Ruiz-Duenas F.J."/>
            <person name="Serrano A."/>
            <person name="Henrissat B."/>
            <person name="Drula E."/>
            <person name="Hughes K.W."/>
            <person name="Mata J.L."/>
            <person name="Ishikawa N.K."/>
            <person name="Vargas-Isla R."/>
            <person name="Ushijima S."/>
            <person name="Smith C.A."/>
            <person name="Ahrendt S."/>
            <person name="Andreopoulos W."/>
            <person name="He G."/>
            <person name="Labutti K."/>
            <person name="Lipzen A."/>
            <person name="Ng V."/>
            <person name="Sandor L."/>
            <person name="Barry K."/>
            <person name="Martinez A.T."/>
            <person name="Xiao Y."/>
            <person name="Gibbons J.G."/>
            <person name="Terashima K."/>
            <person name="Hibbett D.S."/>
            <person name="Grigoriev I.V."/>
        </authorList>
    </citation>
    <scope>NUCLEOTIDE SEQUENCE</scope>
    <source>
        <strain evidence="3">TFB10827</strain>
    </source>
</reference>
<accession>A0ABQ8Q1U1</accession>
<feature type="region of interest" description="Disordered" evidence="1">
    <location>
        <begin position="292"/>
        <end position="312"/>
    </location>
</feature>
<dbReference type="InterPro" id="IPR011009">
    <property type="entry name" value="Kinase-like_dom_sf"/>
</dbReference>
<proteinExistence type="predicted"/>
<dbReference type="EMBL" id="MU790824">
    <property type="protein sequence ID" value="KAJ3992773.1"/>
    <property type="molecule type" value="Genomic_DNA"/>
</dbReference>
<organism evidence="3 4">
    <name type="scientific">Lentinula boryana</name>
    <dbReference type="NCBI Taxonomy" id="40481"/>
    <lineage>
        <taxon>Eukaryota</taxon>
        <taxon>Fungi</taxon>
        <taxon>Dikarya</taxon>
        <taxon>Basidiomycota</taxon>
        <taxon>Agaricomycotina</taxon>
        <taxon>Agaricomycetes</taxon>
        <taxon>Agaricomycetidae</taxon>
        <taxon>Agaricales</taxon>
        <taxon>Marasmiineae</taxon>
        <taxon>Omphalotaceae</taxon>
        <taxon>Lentinula</taxon>
    </lineage>
</organism>
<gene>
    <name evidence="3" type="ORF">F5050DRAFT_1786680</name>
</gene>
<evidence type="ECO:0000256" key="2">
    <source>
        <dbReference type="SAM" id="SignalP"/>
    </source>
</evidence>
<keyword evidence="4" id="KW-1185">Reference proteome</keyword>
<comment type="caution">
    <text evidence="3">The sequence shown here is derived from an EMBL/GenBank/DDBJ whole genome shotgun (WGS) entry which is preliminary data.</text>
</comment>
<dbReference type="SUPFAM" id="SSF56112">
    <property type="entry name" value="Protein kinase-like (PK-like)"/>
    <property type="match status" value="1"/>
</dbReference>
<evidence type="ECO:0000313" key="3">
    <source>
        <dbReference type="EMBL" id="KAJ3992773.1"/>
    </source>
</evidence>
<keyword evidence="2" id="KW-0732">Signal</keyword>
<evidence type="ECO:0000256" key="1">
    <source>
        <dbReference type="SAM" id="MobiDB-lite"/>
    </source>
</evidence>
<evidence type="ECO:0000313" key="4">
    <source>
        <dbReference type="Proteomes" id="UP001163828"/>
    </source>
</evidence>
<evidence type="ECO:0008006" key="5">
    <source>
        <dbReference type="Google" id="ProtNLM"/>
    </source>
</evidence>
<sequence>MLFCTTLLKCVFVILWLFKFVAAGVVLSLMSESKPPPEPSTVPLGPQTWEEHWWSQITDTPWINYQKFQCEGMNENDQVYNNKEDFTDKMEMTSRIPITDHPIYKERVFTLRKDVQFKGQHGLVSGDKIVVKLVDLGQATASCEVVALQKYTTMFVTSGFMMEDNVKKGVIISLRVPGKPLHKTQKWKDQWRTWGYSDEGQIPKMVDQLAAKVRDYVYDELVVKHGIVHVDLSSLNLPVNANGEFTLIDFGHPSIYHVRRVPTREEFDAWFEQRWRHMWNWVLAPIARSRKKQAQATHRNRNMKRRLPGGES</sequence>
<feature type="signal peptide" evidence="2">
    <location>
        <begin position="1"/>
        <end position="23"/>
    </location>
</feature>
<feature type="chain" id="PRO_5045440097" description="Protein kinase domain-containing protein" evidence="2">
    <location>
        <begin position="24"/>
        <end position="312"/>
    </location>
</feature>